<protein>
    <submittedName>
        <fullName evidence="2">DUF4360 domain-containing protein</fullName>
    </submittedName>
</protein>
<feature type="signal peptide" evidence="1">
    <location>
        <begin position="1"/>
        <end position="30"/>
    </location>
</feature>
<comment type="caution">
    <text evidence="2">The sequence shown here is derived from an EMBL/GenBank/DDBJ whole genome shotgun (WGS) entry which is preliminary data.</text>
</comment>
<proteinExistence type="predicted"/>
<dbReference type="RefSeq" id="WP_282756862.1">
    <property type="nucleotide sequence ID" value="NZ_JASCTH010000001.1"/>
</dbReference>
<dbReference type="PANTHER" id="PTHR38847:SF1">
    <property type="entry name" value="PSEUDOURIDINE SYNTHASE RSUA_RLUA-LIKE DOMAIN-CONTAINING PROTEIN"/>
    <property type="match status" value="1"/>
</dbReference>
<keyword evidence="3" id="KW-1185">Reference proteome</keyword>
<evidence type="ECO:0000313" key="2">
    <source>
        <dbReference type="EMBL" id="MDI6097469.1"/>
    </source>
</evidence>
<dbReference type="EMBL" id="JASCTH010000001">
    <property type="protein sequence ID" value="MDI6097469.1"/>
    <property type="molecule type" value="Genomic_DNA"/>
</dbReference>
<evidence type="ECO:0000256" key="1">
    <source>
        <dbReference type="SAM" id="SignalP"/>
    </source>
</evidence>
<dbReference type="PANTHER" id="PTHR38847">
    <property type="match status" value="1"/>
</dbReference>
<feature type="chain" id="PRO_5047452707" evidence="1">
    <location>
        <begin position="31"/>
        <end position="216"/>
    </location>
</feature>
<accession>A0ABT6WCL2</accession>
<gene>
    <name evidence="2" type="ORF">QLQ12_02500</name>
</gene>
<organism evidence="2 3">
    <name type="scientific">Actinoplanes sandaracinus</name>
    <dbReference type="NCBI Taxonomy" id="3045177"/>
    <lineage>
        <taxon>Bacteria</taxon>
        <taxon>Bacillati</taxon>
        <taxon>Actinomycetota</taxon>
        <taxon>Actinomycetes</taxon>
        <taxon>Micromonosporales</taxon>
        <taxon>Micromonosporaceae</taxon>
        <taxon>Actinoplanes</taxon>
    </lineage>
</organism>
<sequence length="216" mass="22525">MPKRTVTLTRVVAAALAAALTIPLGGPAQGAPRANGATTPAAVTLEVLASNGSGCAPGTATVTADADDTGFRVRYRDFVAEAGGGAEPVDRRKNCQLSVLVNIPAGWTVAIAEADYRGRAHLRHGATGLHRTNYYWQGSSGGDSSNQSFSGPFSGAWSTWDVAPVLHYAPCSGQRVLNINTELRVDSGDSTGTSSMSMRSSEGDVHTLFNFSWGHC</sequence>
<dbReference type="Pfam" id="PF14273">
    <property type="entry name" value="DUF4360"/>
    <property type="match status" value="1"/>
</dbReference>
<dbReference type="InterPro" id="IPR025649">
    <property type="entry name" value="DUF4360"/>
</dbReference>
<dbReference type="Proteomes" id="UP001241758">
    <property type="component" value="Unassembled WGS sequence"/>
</dbReference>
<reference evidence="2 3" key="1">
    <citation type="submission" date="2023-05" db="EMBL/GenBank/DDBJ databases">
        <title>Actinoplanes sp. NEAU-A12 genome sequencing.</title>
        <authorList>
            <person name="Wang Z.-S."/>
        </authorList>
    </citation>
    <scope>NUCLEOTIDE SEQUENCE [LARGE SCALE GENOMIC DNA]</scope>
    <source>
        <strain evidence="2 3">NEAU-A12</strain>
    </source>
</reference>
<name>A0ABT6WCL2_9ACTN</name>
<evidence type="ECO:0000313" key="3">
    <source>
        <dbReference type="Proteomes" id="UP001241758"/>
    </source>
</evidence>
<keyword evidence="1" id="KW-0732">Signal</keyword>